<comment type="caution">
    <text evidence="2">The sequence shown here is derived from an EMBL/GenBank/DDBJ whole genome shotgun (WGS) entry which is preliminary data.</text>
</comment>
<feature type="region of interest" description="Disordered" evidence="1">
    <location>
        <begin position="828"/>
        <end position="852"/>
    </location>
</feature>
<feature type="region of interest" description="Disordered" evidence="1">
    <location>
        <begin position="402"/>
        <end position="423"/>
    </location>
</feature>
<proteinExistence type="predicted"/>
<evidence type="ECO:0000313" key="3">
    <source>
        <dbReference type="Proteomes" id="UP001148018"/>
    </source>
</evidence>
<dbReference type="EMBL" id="JANIIK010000119">
    <property type="protein sequence ID" value="KAJ3584532.1"/>
    <property type="molecule type" value="Genomic_DNA"/>
</dbReference>
<evidence type="ECO:0000256" key="1">
    <source>
        <dbReference type="SAM" id="MobiDB-lite"/>
    </source>
</evidence>
<dbReference type="PANTHER" id="PTHR47018:SF1">
    <property type="entry name" value="TESMIN_TSO1-LIKE CXC DOMAIN-CONTAINING PROTEIN"/>
    <property type="match status" value="1"/>
</dbReference>
<dbReference type="AlphaFoldDB" id="A0A9Q0I2M2"/>
<gene>
    <name evidence="2" type="ORF">NHX12_015027</name>
</gene>
<feature type="compositionally biased region" description="Polar residues" evidence="1">
    <location>
        <begin position="402"/>
        <end position="411"/>
    </location>
</feature>
<name>A0A9Q0I2M2_9TELE</name>
<accession>A0A9Q0I2M2</accession>
<dbReference type="Proteomes" id="UP001148018">
    <property type="component" value="Unassembled WGS sequence"/>
</dbReference>
<organism evidence="2 3">
    <name type="scientific">Muraenolepis orangiensis</name>
    <name type="common">Patagonian moray cod</name>
    <dbReference type="NCBI Taxonomy" id="630683"/>
    <lineage>
        <taxon>Eukaryota</taxon>
        <taxon>Metazoa</taxon>
        <taxon>Chordata</taxon>
        <taxon>Craniata</taxon>
        <taxon>Vertebrata</taxon>
        <taxon>Euteleostomi</taxon>
        <taxon>Actinopterygii</taxon>
        <taxon>Neopterygii</taxon>
        <taxon>Teleostei</taxon>
        <taxon>Neoteleostei</taxon>
        <taxon>Acanthomorphata</taxon>
        <taxon>Zeiogadaria</taxon>
        <taxon>Gadariae</taxon>
        <taxon>Gadiformes</taxon>
        <taxon>Muraenolepidoidei</taxon>
        <taxon>Muraenolepididae</taxon>
        <taxon>Muraenolepis</taxon>
    </lineage>
</organism>
<feature type="compositionally biased region" description="Low complexity" evidence="1">
    <location>
        <begin position="828"/>
        <end position="845"/>
    </location>
</feature>
<dbReference type="PANTHER" id="PTHR47018">
    <property type="entry name" value="CXC DOMAIN-CONTAINING PROTEIN-RELATED"/>
    <property type="match status" value="1"/>
</dbReference>
<keyword evidence="3" id="KW-1185">Reference proteome</keyword>
<dbReference type="OrthoDB" id="8939876at2759"/>
<evidence type="ECO:0000313" key="2">
    <source>
        <dbReference type="EMBL" id="KAJ3584532.1"/>
    </source>
</evidence>
<protein>
    <submittedName>
        <fullName evidence="2">Uncharacterized protein</fullName>
    </submittedName>
</protein>
<reference evidence="2" key="1">
    <citation type="submission" date="2022-07" db="EMBL/GenBank/DDBJ databases">
        <title>Chromosome-level genome of Muraenolepis orangiensis.</title>
        <authorList>
            <person name="Kim J."/>
        </authorList>
    </citation>
    <scope>NUCLEOTIDE SEQUENCE</scope>
    <source>
        <strain evidence="2">KU_S4_2022</strain>
        <tissue evidence="2">Muscle</tissue>
    </source>
</reference>
<sequence>MAKKFQLVDTFEQRTPTTPPETNWKLCLVCQEETTESLVCPVLSKRRDPGSGYTTMAANLVKFDELGKLPRTVQLQRLDEGQGVEATMVAHQAKWHKTCMLQYNNTMLRRAEKRLIASSSAFGSTDNVPGKRARTHSSEATTSGTSCFFCGKSGTETLHEVATFQVDTRVRKCAAQVGDNELMARLSMGDMVALEAKYHSKCLLALYYRAKTTVEAEQKTDHEGVMSRIVLAELVLYIEETHLEEGTAPVFRLADLAKLYTTRMEQLGVALCKKVNSTRLKERLLAQLPGLRSQSKGRDVLLAFDEDIGEALGKACEQDCDTEAVHLARAAQIVRRYMFEDTDRFRGSFPGGCQEDSVPNVLVAMVNMVLDGPSIKNQSHSSSRQAALSIAQLLKFNSVKQSRKQGATKTQEPPAVRHSTSQETPLPTYVGLMLHAETRKRGLVDKLFSLGLSISYDRVLRLSAQMGNSVCQLYRIEQVVCPPTLRSNVFTTAAVDNIDHNPSATTAKNSFHGTGISLLQHPTCADEGVDRSIALTGRDTGSKTVEPLPEYYTDVRPVASSVKGQTIPATSVTSLRRHNFEQHIEDEYMWLENTRSVLKDDVEACENTSWAAYHARHQDPKQPVITPTSLLPLFQESAHTVAMIRHSIDVVRNAVQHLNPGQTPVLTCDQPLFTLAKQIQWKWPDTYGEDQLVVMFGGLHIEMTALKTLGDWLQGSGWTQALVQAEITTAGTADSFLRAAHVTRTRRAHQVTAAALYILQRRAYDQYSTTNTEDDAHPGSFEDWCSQREQSYPQFQYWSTVLALELSTLIYVRSLREANFSICQAKGTSGTSRLGLSSGPSASEPSSERAQEMDAIDAGLLQRPEERGDLHTLALVITSPCSFRSCLTHDATRWMKDIMQLMLM</sequence>